<dbReference type="eggNOG" id="KOG2614">
    <property type="taxonomic scope" value="Eukaryota"/>
</dbReference>
<dbReference type="AlphaFoldDB" id="N1PYL9"/>
<dbReference type="InterPro" id="IPR036188">
    <property type="entry name" value="FAD/NAD-bd_sf"/>
</dbReference>
<gene>
    <name evidence="7" type="ORF">DOTSEDRAFT_69869</name>
</gene>
<keyword evidence="5" id="KW-0503">Monooxygenase</keyword>
<dbReference type="PANTHER" id="PTHR13789">
    <property type="entry name" value="MONOOXYGENASE"/>
    <property type="match status" value="1"/>
</dbReference>
<reference evidence="7 8" key="2">
    <citation type="journal article" date="2012" name="PLoS Pathog.">
        <title>Diverse lifestyles and strategies of plant pathogenesis encoded in the genomes of eighteen Dothideomycetes fungi.</title>
        <authorList>
            <person name="Ohm R.A."/>
            <person name="Feau N."/>
            <person name="Henrissat B."/>
            <person name="Schoch C.L."/>
            <person name="Horwitz B.A."/>
            <person name="Barry K.W."/>
            <person name="Condon B.J."/>
            <person name="Copeland A.C."/>
            <person name="Dhillon B."/>
            <person name="Glaser F."/>
            <person name="Hesse C.N."/>
            <person name="Kosti I."/>
            <person name="LaButti K."/>
            <person name="Lindquist E.A."/>
            <person name="Lucas S."/>
            <person name="Salamov A.A."/>
            <person name="Bradshaw R.E."/>
            <person name="Ciuffetti L."/>
            <person name="Hamelin R.C."/>
            <person name="Kema G.H.J."/>
            <person name="Lawrence C."/>
            <person name="Scott J.A."/>
            <person name="Spatafora J.W."/>
            <person name="Turgeon B.G."/>
            <person name="de Wit P.J.G.M."/>
            <person name="Zhong S."/>
            <person name="Goodwin S.B."/>
            <person name="Grigoriev I.V."/>
        </authorList>
    </citation>
    <scope>NUCLEOTIDE SEQUENCE [LARGE SCALE GENOMIC DNA]</scope>
    <source>
        <strain evidence="8">NZE10 / CBS 128990</strain>
    </source>
</reference>
<evidence type="ECO:0000256" key="1">
    <source>
        <dbReference type="ARBA" id="ARBA00007992"/>
    </source>
</evidence>
<dbReference type="HOGENOM" id="CLU_009665_19_3_1"/>
<feature type="domain" description="FAD-binding" evidence="6">
    <location>
        <begin position="8"/>
        <end position="356"/>
    </location>
</feature>
<protein>
    <recommendedName>
        <fullName evidence="6">FAD-binding domain-containing protein</fullName>
    </recommendedName>
</protein>
<accession>N1PYL9</accession>
<evidence type="ECO:0000256" key="3">
    <source>
        <dbReference type="ARBA" id="ARBA00022827"/>
    </source>
</evidence>
<dbReference type="PRINTS" id="PR00420">
    <property type="entry name" value="RNGMNOXGNASE"/>
</dbReference>
<dbReference type="Proteomes" id="UP000016933">
    <property type="component" value="Unassembled WGS sequence"/>
</dbReference>
<dbReference type="OMA" id="MPRAWIK"/>
<evidence type="ECO:0000313" key="8">
    <source>
        <dbReference type="Proteomes" id="UP000016933"/>
    </source>
</evidence>
<keyword evidence="2" id="KW-0285">Flavoprotein</keyword>
<dbReference type="InterPro" id="IPR002938">
    <property type="entry name" value="FAD-bd"/>
</dbReference>
<reference evidence="8" key="1">
    <citation type="journal article" date="2012" name="PLoS Genet.">
        <title>The genomes of the fungal plant pathogens Cladosporium fulvum and Dothistroma septosporum reveal adaptation to different hosts and lifestyles but also signatures of common ancestry.</title>
        <authorList>
            <person name="de Wit P.J.G.M."/>
            <person name="van der Burgt A."/>
            <person name="Oekmen B."/>
            <person name="Stergiopoulos I."/>
            <person name="Abd-Elsalam K.A."/>
            <person name="Aerts A.L."/>
            <person name="Bahkali A.H."/>
            <person name="Beenen H.G."/>
            <person name="Chettri P."/>
            <person name="Cox M.P."/>
            <person name="Datema E."/>
            <person name="de Vries R.P."/>
            <person name="Dhillon B."/>
            <person name="Ganley A.R."/>
            <person name="Griffiths S.A."/>
            <person name="Guo Y."/>
            <person name="Hamelin R.C."/>
            <person name="Henrissat B."/>
            <person name="Kabir M.S."/>
            <person name="Jashni M.K."/>
            <person name="Kema G."/>
            <person name="Klaubauf S."/>
            <person name="Lapidus A."/>
            <person name="Levasseur A."/>
            <person name="Lindquist E."/>
            <person name="Mehrabi R."/>
            <person name="Ohm R.A."/>
            <person name="Owen T.J."/>
            <person name="Salamov A."/>
            <person name="Schwelm A."/>
            <person name="Schijlen E."/>
            <person name="Sun H."/>
            <person name="van den Burg H.A."/>
            <person name="van Ham R.C.H.J."/>
            <person name="Zhang S."/>
            <person name="Goodwin S.B."/>
            <person name="Grigoriev I.V."/>
            <person name="Collemare J."/>
            <person name="Bradshaw R.E."/>
        </authorList>
    </citation>
    <scope>NUCLEOTIDE SEQUENCE [LARGE SCALE GENOMIC DNA]</scope>
    <source>
        <strain evidence="8">NZE10 / CBS 128990</strain>
    </source>
</reference>
<dbReference type="Pfam" id="PF01494">
    <property type="entry name" value="FAD_binding_3"/>
    <property type="match status" value="1"/>
</dbReference>
<name>N1PYL9_DOTSN</name>
<evidence type="ECO:0000256" key="2">
    <source>
        <dbReference type="ARBA" id="ARBA00022630"/>
    </source>
</evidence>
<dbReference type="Gene3D" id="3.50.50.60">
    <property type="entry name" value="FAD/NAD(P)-binding domain"/>
    <property type="match status" value="1"/>
</dbReference>
<keyword evidence="4" id="KW-0560">Oxidoreductase</keyword>
<evidence type="ECO:0000259" key="6">
    <source>
        <dbReference type="Pfam" id="PF01494"/>
    </source>
</evidence>
<dbReference type="InterPro" id="IPR050493">
    <property type="entry name" value="FAD-dep_Monooxygenase_BioMet"/>
</dbReference>
<keyword evidence="3" id="KW-0274">FAD</keyword>
<dbReference type="OrthoDB" id="16820at2759"/>
<dbReference type="EMBL" id="KB446536">
    <property type="protein sequence ID" value="EME48073.1"/>
    <property type="molecule type" value="Genomic_DNA"/>
</dbReference>
<dbReference type="GO" id="GO:0071949">
    <property type="term" value="F:FAD binding"/>
    <property type="evidence" value="ECO:0007669"/>
    <property type="project" value="InterPro"/>
</dbReference>
<dbReference type="GO" id="GO:0004497">
    <property type="term" value="F:monooxygenase activity"/>
    <property type="evidence" value="ECO:0007669"/>
    <property type="project" value="UniProtKB-KW"/>
</dbReference>
<dbReference type="SUPFAM" id="SSF51905">
    <property type="entry name" value="FAD/NAD(P)-binding domain"/>
    <property type="match status" value="1"/>
</dbReference>
<organism evidence="7 8">
    <name type="scientific">Dothistroma septosporum (strain NZE10 / CBS 128990)</name>
    <name type="common">Red band needle blight fungus</name>
    <name type="synonym">Mycosphaerella pini</name>
    <dbReference type="NCBI Taxonomy" id="675120"/>
    <lineage>
        <taxon>Eukaryota</taxon>
        <taxon>Fungi</taxon>
        <taxon>Dikarya</taxon>
        <taxon>Ascomycota</taxon>
        <taxon>Pezizomycotina</taxon>
        <taxon>Dothideomycetes</taxon>
        <taxon>Dothideomycetidae</taxon>
        <taxon>Mycosphaerellales</taxon>
        <taxon>Mycosphaerellaceae</taxon>
        <taxon>Dothistroma</taxon>
    </lineage>
</organism>
<evidence type="ECO:0000256" key="5">
    <source>
        <dbReference type="ARBA" id="ARBA00023033"/>
    </source>
</evidence>
<dbReference type="STRING" id="675120.N1PYL9"/>
<sequence length="486" mass="53919">MSRERTLNVGLIGAGLGGLAAAIAIARAGCNVTVLEAASELGEIGAGIQMTPNVSRLLIKWGIDHIVGDDLVQCKEIRIRRKDGKVVQRTELVPKTVREFGFPWWVVRRDHLHFGLAEGARRHGVKIVVGARVSDIEYDQSPVKVLTEKGEHYEFDLVVGSDGVKSVVRKALFPEVTPRAPTNNAAYRTVMPYDLIYEKVPEAREALGNSIDVWSMEKGYVIMYPISGGREWNAVMSHHRAEPVKGVEDDVDLAEMRDLYKDCDPLLKKIMDIVPETKRWPLLITGPLETWSSPNKNAVLMGDAAHSMVNHMAQGAATSMEDGAFLGRILGEVVHNVISLEEAIEIYEKFRMPRAWIKQQASFVLGGVNMTEYEPRGRARDESSAASVQDTSAMGEVRNLQSKPKITGPDANARSWNLWGAPETIQSIFAYDAEADADFAVLNHLQQKSPWDKETGLSHGLEEKWTGWYLPEDQVGRIAKSRGTKL</sequence>
<comment type="similarity">
    <text evidence="1">Belongs to the paxM FAD-dependent monooxygenase family.</text>
</comment>
<proteinExistence type="inferred from homology"/>
<dbReference type="PANTHER" id="PTHR13789:SF147">
    <property type="entry name" value="PUTATIVE (AFU_ORTHOLOGUE AFUA_2G01950)-RELATED"/>
    <property type="match status" value="1"/>
</dbReference>
<keyword evidence="8" id="KW-1185">Reference proteome</keyword>
<evidence type="ECO:0000256" key="4">
    <source>
        <dbReference type="ARBA" id="ARBA00023002"/>
    </source>
</evidence>
<dbReference type="SUPFAM" id="SSF54373">
    <property type="entry name" value="FAD-linked reductases, C-terminal domain"/>
    <property type="match status" value="1"/>
</dbReference>
<evidence type="ECO:0000313" key="7">
    <source>
        <dbReference type="EMBL" id="EME48073.1"/>
    </source>
</evidence>